<dbReference type="GO" id="GO:0006974">
    <property type="term" value="P:DNA damage response"/>
    <property type="evidence" value="ECO:0007669"/>
    <property type="project" value="InterPro"/>
</dbReference>
<protein>
    <recommendedName>
        <fullName evidence="6">BRCA1-associated ATM activator 1</fullName>
    </recommendedName>
</protein>
<dbReference type="InterPro" id="IPR011989">
    <property type="entry name" value="ARM-like"/>
</dbReference>
<organism evidence="4 5">
    <name type="scientific">Anguilla anguilla</name>
    <name type="common">European freshwater eel</name>
    <name type="synonym">Muraena anguilla</name>
    <dbReference type="NCBI Taxonomy" id="7936"/>
    <lineage>
        <taxon>Eukaryota</taxon>
        <taxon>Metazoa</taxon>
        <taxon>Chordata</taxon>
        <taxon>Craniata</taxon>
        <taxon>Vertebrata</taxon>
        <taxon>Euteleostomi</taxon>
        <taxon>Actinopterygii</taxon>
        <taxon>Neopterygii</taxon>
        <taxon>Teleostei</taxon>
        <taxon>Anguilliformes</taxon>
        <taxon>Anguillidae</taxon>
        <taxon>Anguilla</taxon>
    </lineage>
</organism>
<comment type="caution">
    <text evidence="4">The sequence shown here is derived from an EMBL/GenBank/DDBJ whole genome shotgun (WGS) entry which is preliminary data.</text>
</comment>
<dbReference type="GO" id="GO:0005634">
    <property type="term" value="C:nucleus"/>
    <property type="evidence" value="ECO:0007669"/>
    <property type="project" value="TreeGrafter"/>
</dbReference>
<keyword evidence="5" id="KW-1185">Reference proteome</keyword>
<sequence>MDSKCVELLPLVCSVLADPKQALSDDTCLEKFLDWFSALTAPDSPLLEIQPCLVTFISSVCKSKTAEPSILSFALKLTGLLAANEEGFYILKQQSILESAFEYQGWSDSCLWEDATVRSGWAHGLHSMVQHQEAMCFLFKNGLIKVVLQLQVDKSLFVASAANQLLAHILNFSELRSTCTSLGNGSRTDLREVYEDRLAAECPEWADGIVEIMKHVEDSLMSTVPFRTRQSLKLVALSLAHCQPRVREMLWQRTERAVEVLLGNGQSSLTQLFMEVLQAAARTPLFIQTNSSIVTLIESVLCTSKPTQSIPFAAGIVHLENCPQSLKKKGIGVILQPLELVTASAGLQQLHSDHHGIESPKIGLLPEGGCQHTSLEEQLSQKSSCVSLLCLSLSSITQLAGTGSLNLEIPMQSLTLSVLNVLKFCVGMSVSSSPIISVFRNLIGCSKVQKCALDTLGSLCQSPENTVFRSEVFSVLLQYLDSPDTNSTVLQKAYQVTLKWLCVSSEPPPQVLFSVLKKRLCDMRWEVRDSSLEFLAQLTSHFHKNLGYCETLLSSGVPGLSLALLTDPESYVRASAILALGHSVLITSQAGVPTSDHVLLGDLARQFVDILVQDTEVFARRAVIKVFTLWLTSPYPTEDLEEPLRTVLTQGSEDLDWEVKVHTLELAQILISQTLAESSHSTCPYAVSHAPHANGENLTESLRKLQHLRIFTVLFKGLFDCDRPVAQSACSILLSLKLALTGNSSVTESKVACDLHGQSWVEDALKKHLERLHVGAESQKSMGFVEVLSVLDLEDMQQTLGQSSDHLENSPHSLMEDILAATRISEDNALDCY</sequence>
<comment type="similarity">
    <text evidence="3">Belongs to the BRAT1 family.</text>
</comment>
<dbReference type="EMBL" id="JAFIRN010000002">
    <property type="protein sequence ID" value="KAG5854534.1"/>
    <property type="molecule type" value="Genomic_DNA"/>
</dbReference>
<reference evidence="4" key="1">
    <citation type="submission" date="2021-01" db="EMBL/GenBank/DDBJ databases">
        <title>A chromosome-scale assembly of European eel, Anguilla anguilla.</title>
        <authorList>
            <person name="Henkel C."/>
            <person name="Jong-Raadsen S.A."/>
            <person name="Dufour S."/>
            <person name="Weltzien F.-A."/>
            <person name="Palstra A.P."/>
            <person name="Pelster B."/>
            <person name="Spaink H.P."/>
            <person name="Van Den Thillart G.E."/>
            <person name="Jansen H."/>
            <person name="Zahm M."/>
            <person name="Klopp C."/>
            <person name="Cedric C."/>
            <person name="Louis A."/>
            <person name="Berthelot C."/>
            <person name="Parey E."/>
            <person name="Roest Crollius H."/>
            <person name="Montfort J."/>
            <person name="Robinson-Rechavi M."/>
            <person name="Bucao C."/>
            <person name="Bouchez O."/>
            <person name="Gislard M."/>
            <person name="Lluch J."/>
            <person name="Milhes M."/>
            <person name="Lampietro C."/>
            <person name="Lopez Roques C."/>
            <person name="Donnadieu C."/>
            <person name="Braasch I."/>
            <person name="Desvignes T."/>
            <person name="Postlethwait J."/>
            <person name="Bobe J."/>
            <person name="Guiguen Y."/>
            <person name="Dirks R."/>
        </authorList>
    </citation>
    <scope>NUCLEOTIDE SEQUENCE</scope>
    <source>
        <strain evidence="4">Tag_6206</strain>
        <tissue evidence="4">Liver</tissue>
    </source>
</reference>
<dbReference type="Gene3D" id="1.25.10.10">
    <property type="entry name" value="Leucine-rich Repeat Variant"/>
    <property type="match status" value="1"/>
</dbReference>
<evidence type="ECO:0000256" key="1">
    <source>
        <dbReference type="ARBA" id="ARBA00004496"/>
    </source>
</evidence>
<keyword evidence="2" id="KW-0963">Cytoplasm</keyword>
<dbReference type="InterPro" id="IPR038904">
    <property type="entry name" value="BRAT1"/>
</dbReference>
<dbReference type="Proteomes" id="UP001044222">
    <property type="component" value="Unassembled WGS sequence"/>
</dbReference>
<dbReference type="AlphaFoldDB" id="A0A9D3S3W1"/>
<evidence type="ECO:0000313" key="5">
    <source>
        <dbReference type="Proteomes" id="UP001044222"/>
    </source>
</evidence>
<evidence type="ECO:0000256" key="3">
    <source>
        <dbReference type="ARBA" id="ARBA00061308"/>
    </source>
</evidence>
<evidence type="ECO:0000256" key="2">
    <source>
        <dbReference type="ARBA" id="ARBA00022490"/>
    </source>
</evidence>
<evidence type="ECO:0000313" key="4">
    <source>
        <dbReference type="EMBL" id="KAG5854534.1"/>
    </source>
</evidence>
<evidence type="ECO:0008006" key="6">
    <source>
        <dbReference type="Google" id="ProtNLM"/>
    </source>
</evidence>
<dbReference type="GO" id="GO:0005737">
    <property type="term" value="C:cytoplasm"/>
    <property type="evidence" value="ECO:0007669"/>
    <property type="project" value="UniProtKB-SubCell"/>
</dbReference>
<dbReference type="SUPFAM" id="SSF48371">
    <property type="entry name" value="ARM repeat"/>
    <property type="match status" value="1"/>
</dbReference>
<proteinExistence type="inferred from homology"/>
<accession>A0A9D3S3W1</accession>
<comment type="subcellular location">
    <subcellularLocation>
        <location evidence="1">Cytoplasm</location>
    </subcellularLocation>
</comment>
<dbReference type="InterPro" id="IPR016024">
    <property type="entry name" value="ARM-type_fold"/>
</dbReference>
<dbReference type="GO" id="GO:0008283">
    <property type="term" value="P:cell population proliferation"/>
    <property type="evidence" value="ECO:0007669"/>
    <property type="project" value="InterPro"/>
</dbReference>
<name>A0A9D3S3W1_ANGAN</name>
<dbReference type="PANTHER" id="PTHR21331">
    <property type="entry name" value="BRCA1-ASSOCIATED ATM ACTIVATOR 1"/>
    <property type="match status" value="1"/>
</dbReference>
<gene>
    <name evidence="4" type="ORF">ANANG_G00038830</name>
</gene>
<dbReference type="PANTHER" id="PTHR21331:SF2">
    <property type="entry name" value="BRCA1-ASSOCIATED ATM ACTIVATOR 1"/>
    <property type="match status" value="1"/>
</dbReference>